<dbReference type="EMBL" id="ML734689">
    <property type="protein sequence ID" value="KAB8241486.1"/>
    <property type="molecule type" value="Genomic_DNA"/>
</dbReference>
<protein>
    <submittedName>
        <fullName evidence="1">Uncharacterized protein</fullName>
    </submittedName>
</protein>
<sequence>MCYYQPNQPHCTCDFLQLIQPCIKAQYYPSPNNNPQPIIVACCNRFILTDVAPRYCQLCSSRLPRLGQTSQAEHRDMSHLEIGNGLPGVCNTTVTVLPPLSSFATAPSSFRMPGPLEGFQRSDQIMSGENSAVRDRVLSSGLPSLLPAPSRSMLDVGPSQVVRMQEASTKRHLNEEIRQDK</sequence>
<dbReference type="VEuPathDB" id="FungiDB:F9C07_2106511"/>
<gene>
    <name evidence="1" type="ORF">BDV35DRAFT_64827</name>
</gene>
<dbReference type="AlphaFoldDB" id="A0A5N6GGK3"/>
<name>A0A5N6GGK3_ASPFL</name>
<dbReference type="Proteomes" id="UP000325434">
    <property type="component" value="Unassembled WGS sequence"/>
</dbReference>
<organism evidence="1">
    <name type="scientific">Aspergillus flavus</name>
    <dbReference type="NCBI Taxonomy" id="5059"/>
    <lineage>
        <taxon>Eukaryota</taxon>
        <taxon>Fungi</taxon>
        <taxon>Dikarya</taxon>
        <taxon>Ascomycota</taxon>
        <taxon>Pezizomycotina</taxon>
        <taxon>Eurotiomycetes</taxon>
        <taxon>Eurotiomycetidae</taxon>
        <taxon>Eurotiales</taxon>
        <taxon>Aspergillaceae</taxon>
        <taxon>Aspergillus</taxon>
        <taxon>Aspergillus subgen. Circumdati</taxon>
    </lineage>
</organism>
<reference evidence="1" key="1">
    <citation type="submission" date="2019-04" db="EMBL/GenBank/DDBJ databases">
        <title>Friends and foes A comparative genomics study of 23 Aspergillus species from section Flavi.</title>
        <authorList>
            <consortium name="DOE Joint Genome Institute"/>
            <person name="Kjaerbolling I."/>
            <person name="Vesth T."/>
            <person name="Frisvad J.C."/>
            <person name="Nybo J.L."/>
            <person name="Theobald S."/>
            <person name="Kildgaard S."/>
            <person name="Isbrandt T."/>
            <person name="Kuo A."/>
            <person name="Sato A."/>
            <person name="Lyhne E.K."/>
            <person name="Kogle M.E."/>
            <person name="Wiebenga A."/>
            <person name="Kun R.S."/>
            <person name="Lubbers R.J."/>
            <person name="Makela M.R."/>
            <person name="Barry K."/>
            <person name="Chovatia M."/>
            <person name="Clum A."/>
            <person name="Daum C."/>
            <person name="Haridas S."/>
            <person name="He G."/>
            <person name="LaButti K."/>
            <person name="Lipzen A."/>
            <person name="Mondo S."/>
            <person name="Riley R."/>
            <person name="Salamov A."/>
            <person name="Simmons B.A."/>
            <person name="Magnuson J.K."/>
            <person name="Henrissat B."/>
            <person name="Mortensen U.H."/>
            <person name="Larsen T.O."/>
            <person name="Devries R.P."/>
            <person name="Grigoriev I.V."/>
            <person name="Machida M."/>
            <person name="Baker S.E."/>
            <person name="Andersen M.R."/>
        </authorList>
    </citation>
    <scope>NUCLEOTIDE SEQUENCE [LARGE SCALE GENOMIC DNA]</scope>
    <source>
        <strain evidence="1">CBS 121.62</strain>
    </source>
</reference>
<evidence type="ECO:0000313" key="1">
    <source>
        <dbReference type="EMBL" id="KAB8241486.1"/>
    </source>
</evidence>
<proteinExistence type="predicted"/>
<accession>A0A5N6GGK3</accession>